<feature type="chain" id="PRO_5012707794" description="Inosine/uridine-preferring nucleoside hydrolase domain-containing protein" evidence="1">
    <location>
        <begin position="23"/>
        <end position="345"/>
    </location>
</feature>
<dbReference type="KEGG" id="pbor:BSF38_01328"/>
<accession>A0A1U7CLS0</accession>
<keyword evidence="4" id="KW-1185">Reference proteome</keyword>
<dbReference type="RefSeq" id="WP_099091954.1">
    <property type="nucleotide sequence ID" value="NZ_CP019082.1"/>
</dbReference>
<organism evidence="3 4">
    <name type="scientific">Paludisphaera borealis</name>
    <dbReference type="NCBI Taxonomy" id="1387353"/>
    <lineage>
        <taxon>Bacteria</taxon>
        <taxon>Pseudomonadati</taxon>
        <taxon>Planctomycetota</taxon>
        <taxon>Planctomycetia</taxon>
        <taxon>Isosphaerales</taxon>
        <taxon>Isosphaeraceae</taxon>
        <taxon>Paludisphaera</taxon>
    </lineage>
</organism>
<dbReference type="PANTHER" id="PTHR43264">
    <property type="match status" value="1"/>
</dbReference>
<reference evidence="4" key="1">
    <citation type="submission" date="2016-12" db="EMBL/GenBank/DDBJ databases">
        <title>Comparative genomics of four Isosphaeraceae planctomycetes: a common pool of plasmids and glycoside hydrolase genes.</title>
        <authorList>
            <person name="Ivanova A."/>
        </authorList>
    </citation>
    <scope>NUCLEOTIDE SEQUENCE [LARGE SCALE GENOMIC DNA]</scope>
    <source>
        <strain evidence="4">PX4</strain>
    </source>
</reference>
<dbReference type="GO" id="GO:0016799">
    <property type="term" value="F:hydrolase activity, hydrolyzing N-glycosyl compounds"/>
    <property type="evidence" value="ECO:0007669"/>
    <property type="project" value="InterPro"/>
</dbReference>
<feature type="domain" description="Inosine/uridine-preferring nucleoside hydrolase" evidence="2">
    <location>
        <begin position="31"/>
        <end position="299"/>
    </location>
</feature>
<keyword evidence="1" id="KW-0732">Signal</keyword>
<protein>
    <recommendedName>
        <fullName evidence="2">Inosine/uridine-preferring nucleoside hydrolase domain-containing protein</fullName>
    </recommendedName>
</protein>
<dbReference type="SUPFAM" id="SSF53590">
    <property type="entry name" value="Nucleoside hydrolase"/>
    <property type="match status" value="1"/>
</dbReference>
<evidence type="ECO:0000256" key="1">
    <source>
        <dbReference type="SAM" id="SignalP"/>
    </source>
</evidence>
<dbReference type="InterPro" id="IPR036452">
    <property type="entry name" value="Ribo_hydro-like"/>
</dbReference>
<evidence type="ECO:0000313" key="4">
    <source>
        <dbReference type="Proteomes" id="UP000186309"/>
    </source>
</evidence>
<evidence type="ECO:0000313" key="3">
    <source>
        <dbReference type="EMBL" id="APW59869.1"/>
    </source>
</evidence>
<dbReference type="Pfam" id="PF01156">
    <property type="entry name" value="IU_nuc_hydro"/>
    <property type="match status" value="1"/>
</dbReference>
<dbReference type="Proteomes" id="UP000186309">
    <property type="component" value="Chromosome"/>
</dbReference>
<dbReference type="PANTHER" id="PTHR43264:SF1">
    <property type="entry name" value="INOSINE_URIDINE-PREFERRING NUCLEOSIDE HYDROLASE DOMAIN-CONTAINING PROTEIN"/>
    <property type="match status" value="1"/>
</dbReference>
<dbReference type="OrthoDB" id="209323at2"/>
<dbReference type="CDD" id="cd02652">
    <property type="entry name" value="nuc_hydro_2"/>
    <property type="match status" value="1"/>
</dbReference>
<name>A0A1U7CLS0_9BACT</name>
<evidence type="ECO:0000259" key="2">
    <source>
        <dbReference type="Pfam" id="PF01156"/>
    </source>
</evidence>
<proteinExistence type="predicted"/>
<dbReference type="Gene3D" id="3.90.245.10">
    <property type="entry name" value="Ribonucleoside hydrolase-like"/>
    <property type="match status" value="1"/>
</dbReference>
<dbReference type="InterPro" id="IPR001910">
    <property type="entry name" value="Inosine/uridine_hydrolase_dom"/>
</dbReference>
<dbReference type="AlphaFoldDB" id="A0A1U7CLS0"/>
<gene>
    <name evidence="3" type="ORF">BSF38_01328</name>
</gene>
<feature type="signal peptide" evidence="1">
    <location>
        <begin position="1"/>
        <end position="22"/>
    </location>
</feature>
<dbReference type="EMBL" id="CP019082">
    <property type="protein sequence ID" value="APW59869.1"/>
    <property type="molecule type" value="Genomic_DNA"/>
</dbReference>
<sequence length="345" mass="37228">MRAVWKTLIAGAALLGLLGDGAAPGAEPVGLIFDTDICGDCDDVLALGMIHSLQSRGACRLLAVTVTVDNDKAPQFVDAVNTFYGRGEIPIGVVGKGGVVENGKYLVLADQKDDGRPRYPHDLTTAPAAVTVLRKALAAQPDQSVVIAQVGFSTNLAQLLDSPPDAISPLSGVDLVKAKVRFLSLMAGAFEPIEGNKRYLEYNVVKDVPSCAKLVEKWPTEMVFSGFEIGISLPYPATSIERDYGYVAHHPLAEAYILYIPPPHNRPTWDLTSVLYAIQPDRGYFDLSKPGDVTVEKDGFTKYVENPKGRSRFLVLPDDARRARVLEALVQLSSQPPCPRAEAGK</sequence>
<dbReference type="STRING" id="1387353.BSF38_01328"/>